<keyword evidence="4" id="KW-1185">Reference proteome</keyword>
<evidence type="ECO:0000259" key="2">
    <source>
        <dbReference type="Pfam" id="PF03448"/>
    </source>
</evidence>
<dbReference type="Pfam" id="PF03448">
    <property type="entry name" value="MgtE_N"/>
    <property type="match status" value="1"/>
</dbReference>
<keyword evidence="3" id="KW-0966">Cell projection</keyword>
<reference evidence="3" key="1">
    <citation type="submission" date="2023-02" db="EMBL/GenBank/DDBJ databases">
        <title>Host association and intracellularity evolved multiple times independently in the Rickettsiales.</title>
        <authorList>
            <person name="Castelli M."/>
            <person name="Nardi T."/>
            <person name="Gammuto L."/>
            <person name="Bellinzona G."/>
            <person name="Sabaneyeva E."/>
            <person name="Potekhin A."/>
            <person name="Serra V."/>
            <person name="Petroni G."/>
            <person name="Sassera D."/>
        </authorList>
    </citation>
    <scope>NUCLEOTIDE SEQUENCE</scope>
    <source>
        <strain evidence="3">USBL-36I1</strain>
    </source>
</reference>
<feature type="domain" description="Magnesium transporter MgtE intracellular" evidence="2">
    <location>
        <begin position="239"/>
        <end position="291"/>
    </location>
</feature>
<keyword evidence="3" id="KW-0282">Flagellum</keyword>
<organism evidence="3 4">
    <name type="scientific">Lyticum sinuosum</name>
    <dbReference type="NCBI Taxonomy" id="1332059"/>
    <lineage>
        <taxon>Bacteria</taxon>
        <taxon>Pseudomonadati</taxon>
        <taxon>Pseudomonadota</taxon>
        <taxon>Alphaproteobacteria</taxon>
        <taxon>Rickettsiales</taxon>
        <taxon>Lyticum</taxon>
    </lineage>
</organism>
<protein>
    <submittedName>
        <fullName evidence="3">Flagellar protein</fullName>
    </submittedName>
</protein>
<keyword evidence="3" id="KW-0969">Cilium</keyword>
<dbReference type="Proteomes" id="UP001289135">
    <property type="component" value="Unassembled WGS sequence"/>
</dbReference>
<evidence type="ECO:0000256" key="1">
    <source>
        <dbReference type="SAM" id="MobiDB-lite"/>
    </source>
</evidence>
<evidence type="ECO:0000313" key="4">
    <source>
        <dbReference type="Proteomes" id="UP001289135"/>
    </source>
</evidence>
<dbReference type="SUPFAM" id="SSF158791">
    <property type="entry name" value="MgtE N-terminal domain-like"/>
    <property type="match status" value="1"/>
</dbReference>
<proteinExistence type="predicted"/>
<feature type="region of interest" description="Disordered" evidence="1">
    <location>
        <begin position="108"/>
        <end position="131"/>
    </location>
</feature>
<feature type="compositionally biased region" description="Low complexity" evidence="1">
    <location>
        <begin position="62"/>
        <end position="76"/>
    </location>
</feature>
<dbReference type="AlphaFoldDB" id="A0AAE5AGY0"/>
<evidence type="ECO:0000313" key="3">
    <source>
        <dbReference type="EMBL" id="MDZ5760935.1"/>
    </source>
</evidence>
<accession>A0AAE5AGY0</accession>
<sequence>MGLHKIFQYLIVILSGFCIMKGIDLINSNMVDKFLQFNTLNIKNVAKNVESAMKDNSSKVLSNTDSSTDSNTNSDSMYESSKSNDNQKSPIKILDENTKFNQNINNNTKINTKISNDNQNNNNNSENNLNNLNKNIYDKFHNETYDDYNDNMKNYNYCISVLSDMEFLPNEIKLLQELKKYKEDNDNQKNWLIDKEKALLTIQKDIKDKIDILVKQHDSLEKYMQQHGQGGSNRILKLVKVYENMDPKEAANIFESLNIDVLLKVAENMKENKLAAIISKMKIDKAKLLTTSMVNQKLKQFYISELDE</sequence>
<comment type="caution">
    <text evidence="3">The sequence shown here is derived from an EMBL/GenBank/DDBJ whole genome shotgun (WGS) entry which is preliminary data.</text>
</comment>
<name>A0AAE5AGY0_9RICK</name>
<dbReference type="RefSeq" id="WP_322498370.1">
    <property type="nucleotide sequence ID" value="NZ_JARGYU010000001.1"/>
</dbReference>
<dbReference type="EMBL" id="JARGYU010000001">
    <property type="protein sequence ID" value="MDZ5760935.1"/>
    <property type="molecule type" value="Genomic_DNA"/>
</dbReference>
<feature type="region of interest" description="Disordered" evidence="1">
    <location>
        <begin position="53"/>
        <end position="90"/>
    </location>
</feature>
<dbReference type="InterPro" id="IPR006668">
    <property type="entry name" value="Mg_transptr_MgtE_intracell_dom"/>
</dbReference>
<gene>
    <name evidence="3" type="ORF">Lyticum_00091</name>
</gene>
<feature type="compositionally biased region" description="Polar residues" evidence="1">
    <location>
        <begin position="77"/>
        <end position="89"/>
    </location>
</feature>